<dbReference type="GO" id="GO:0008270">
    <property type="term" value="F:zinc ion binding"/>
    <property type="evidence" value="ECO:0007669"/>
    <property type="project" value="InterPro"/>
</dbReference>
<sequence length="360" mass="41294">MLSSGLMEKKLEDPTLVHTVNMDVLTMPDGTNHLRKNYVCFHGVKKGWLEGYMKVIGINGFFLITYVTGELLCVVGKDTRDQIYPIVWTVVCVENKENWKWFLSLLSDDINLGKVQGSILMSDQHKEIMKYIELMSPEPSNYLMEKVPRTWLRAYYQVGRCFSSVENRGCENFNAFIVEARKKPIITILEELRMYMMNKLCTTKLNGWPSDVSPEIRLRLNELKANIRALYMKTYNYEICPMNGIKTWPETNYIPPLPPKNTRMPSMPKTKRFRDVSEKGGNHRVSKKGKKISCSWCKVEGHNKKTCPTLDRPRPRKLPTKGENVKKMTIEVGSGSSTRMEGRDTQGTGENGTTSDKVEG</sequence>
<dbReference type="SUPFAM" id="SSF57756">
    <property type="entry name" value="Retrovirus zinc finger-like domains"/>
    <property type="match status" value="1"/>
</dbReference>
<evidence type="ECO:0000313" key="3">
    <source>
        <dbReference type="Proteomes" id="UP001177003"/>
    </source>
</evidence>
<organism evidence="2 3">
    <name type="scientific">Lactuca saligna</name>
    <name type="common">Willowleaf lettuce</name>
    <dbReference type="NCBI Taxonomy" id="75948"/>
    <lineage>
        <taxon>Eukaryota</taxon>
        <taxon>Viridiplantae</taxon>
        <taxon>Streptophyta</taxon>
        <taxon>Embryophyta</taxon>
        <taxon>Tracheophyta</taxon>
        <taxon>Spermatophyta</taxon>
        <taxon>Magnoliopsida</taxon>
        <taxon>eudicotyledons</taxon>
        <taxon>Gunneridae</taxon>
        <taxon>Pentapetalae</taxon>
        <taxon>asterids</taxon>
        <taxon>campanulids</taxon>
        <taxon>Asterales</taxon>
        <taxon>Asteraceae</taxon>
        <taxon>Cichorioideae</taxon>
        <taxon>Cichorieae</taxon>
        <taxon>Lactucinae</taxon>
        <taxon>Lactuca</taxon>
    </lineage>
</organism>
<name>A0AA36DZ97_LACSI</name>
<dbReference type="EMBL" id="OX465079">
    <property type="protein sequence ID" value="CAI9276565.1"/>
    <property type="molecule type" value="Genomic_DNA"/>
</dbReference>
<evidence type="ECO:0000256" key="1">
    <source>
        <dbReference type="SAM" id="MobiDB-lite"/>
    </source>
</evidence>
<dbReference type="PANTHER" id="PTHR31973:SF189">
    <property type="entry name" value="TRANSPOSASE, MUDR, PLANT, MULE TRANSPOSASE DOMAIN PROTEIN-RELATED"/>
    <property type="match status" value="1"/>
</dbReference>
<dbReference type="Proteomes" id="UP001177003">
    <property type="component" value="Chromosome 3"/>
</dbReference>
<proteinExistence type="predicted"/>
<accession>A0AA36DZ97</accession>
<gene>
    <name evidence="2" type="ORF">LSALG_LOCUS16538</name>
</gene>
<feature type="compositionally biased region" description="Polar residues" evidence="1">
    <location>
        <begin position="334"/>
        <end position="360"/>
    </location>
</feature>
<dbReference type="AlphaFoldDB" id="A0AA36DZ97"/>
<dbReference type="GO" id="GO:0003676">
    <property type="term" value="F:nucleic acid binding"/>
    <property type="evidence" value="ECO:0007669"/>
    <property type="project" value="InterPro"/>
</dbReference>
<protein>
    <recommendedName>
        <fullName evidence="4">MULE transposase domain-containing protein</fullName>
    </recommendedName>
</protein>
<evidence type="ECO:0000313" key="2">
    <source>
        <dbReference type="EMBL" id="CAI9276565.1"/>
    </source>
</evidence>
<dbReference type="PANTHER" id="PTHR31973">
    <property type="entry name" value="POLYPROTEIN, PUTATIVE-RELATED"/>
    <property type="match status" value="1"/>
</dbReference>
<dbReference type="InterPro" id="IPR036875">
    <property type="entry name" value="Znf_CCHC_sf"/>
</dbReference>
<feature type="region of interest" description="Disordered" evidence="1">
    <location>
        <begin position="307"/>
        <end position="360"/>
    </location>
</feature>
<evidence type="ECO:0008006" key="4">
    <source>
        <dbReference type="Google" id="ProtNLM"/>
    </source>
</evidence>
<reference evidence="2" key="1">
    <citation type="submission" date="2023-04" db="EMBL/GenBank/DDBJ databases">
        <authorList>
            <person name="Vijverberg K."/>
            <person name="Xiong W."/>
            <person name="Schranz E."/>
        </authorList>
    </citation>
    <scope>NUCLEOTIDE SEQUENCE</scope>
</reference>
<keyword evidence="3" id="KW-1185">Reference proteome</keyword>